<comment type="caution">
    <text evidence="1">The sequence shown here is derived from an EMBL/GenBank/DDBJ whole genome shotgun (WGS) entry which is preliminary data.</text>
</comment>
<reference evidence="1 2" key="1">
    <citation type="submission" date="2019-08" db="EMBL/GenBank/DDBJ databases">
        <title>Lentzea from Indian Himalayas.</title>
        <authorList>
            <person name="Mandal S."/>
            <person name="Mallick Gupta A."/>
            <person name="Maiti P.K."/>
            <person name="Sarkar J."/>
            <person name="Mandal S."/>
        </authorList>
    </citation>
    <scope>NUCLEOTIDE SEQUENCE [LARGE SCALE GENOMIC DNA]</scope>
    <source>
        <strain evidence="1 2">PSKA42</strain>
    </source>
</reference>
<dbReference type="EMBL" id="VSRL01000602">
    <property type="protein sequence ID" value="NKE64169.1"/>
    <property type="molecule type" value="Genomic_DNA"/>
</dbReference>
<gene>
    <name evidence="1" type="ORF">FXN61_48815</name>
</gene>
<proteinExistence type="predicted"/>
<evidence type="ECO:0000313" key="1">
    <source>
        <dbReference type="EMBL" id="NKE64169.1"/>
    </source>
</evidence>
<keyword evidence="2" id="KW-1185">Reference proteome</keyword>
<evidence type="ECO:0000313" key="2">
    <source>
        <dbReference type="Proteomes" id="UP001515943"/>
    </source>
</evidence>
<name>A0ABX1FYN9_9PSEU</name>
<feature type="non-terminal residue" evidence="1">
    <location>
        <position position="1"/>
    </location>
</feature>
<accession>A0ABX1FYN9</accession>
<dbReference type="Proteomes" id="UP001515943">
    <property type="component" value="Unassembled WGS sequence"/>
</dbReference>
<organism evidence="1 2">
    <name type="scientific">Lentzea indica</name>
    <dbReference type="NCBI Taxonomy" id="2604800"/>
    <lineage>
        <taxon>Bacteria</taxon>
        <taxon>Bacillati</taxon>
        <taxon>Actinomycetota</taxon>
        <taxon>Actinomycetes</taxon>
        <taxon>Pseudonocardiales</taxon>
        <taxon>Pseudonocardiaceae</taxon>
        <taxon>Lentzea</taxon>
    </lineage>
</organism>
<sequence>PAQDIPLLDAIVPRWPADEPAFTCDAIWLAGVPNARTAVLGPGSLSANNAHARGEFADVTELDRFSDIVRDIVLRFTRNGGA</sequence>
<protein>
    <submittedName>
        <fullName evidence="1">Peptidase M20</fullName>
    </submittedName>
</protein>